<evidence type="ECO:0000313" key="2">
    <source>
        <dbReference type="Proteomes" id="UP000242792"/>
    </source>
</evidence>
<reference evidence="1 2" key="1">
    <citation type="submission" date="2017-03" db="EMBL/GenBank/DDBJ databases">
        <title>Rapid Whole Genome Sequencing of Comamonas kerstersii Causing Continuous ambulatory Peritoneal Dialysis-Associated Peritonitis.</title>
        <authorList>
            <person name="Zheng B."/>
        </authorList>
    </citation>
    <scope>NUCLEOTIDE SEQUENCE [LARGE SCALE GENOMIC DNA]</scope>
    <source>
        <strain evidence="1 2">8943</strain>
    </source>
</reference>
<sequence>MNKIRYWLLLKMAEMPRFFAFGIGLLLAFALVLGALVATVWLDQRRLSQQHEDTLRTFQKVAAESTELLDRLVALDDLRCSEAGLISLNSYLLGT</sequence>
<protein>
    <submittedName>
        <fullName evidence="1">Uncharacterized protein</fullName>
    </submittedName>
</protein>
<organism evidence="1 2">
    <name type="scientific">Comamonas kerstersii</name>
    <dbReference type="NCBI Taxonomy" id="225992"/>
    <lineage>
        <taxon>Bacteria</taxon>
        <taxon>Pseudomonadati</taxon>
        <taxon>Pseudomonadota</taxon>
        <taxon>Betaproteobacteria</taxon>
        <taxon>Burkholderiales</taxon>
        <taxon>Comamonadaceae</taxon>
        <taxon>Comamonas</taxon>
    </lineage>
</organism>
<name>A0A1V3TNW2_9BURK</name>
<dbReference type="EMBL" id="CP020121">
    <property type="protein sequence ID" value="AQZ98976.1"/>
    <property type="molecule type" value="Genomic_DNA"/>
</dbReference>
<accession>A0A1V3TNW2</accession>
<gene>
    <name evidence="1" type="ORF">B5M06_12685</name>
</gene>
<proteinExistence type="predicted"/>
<dbReference type="AlphaFoldDB" id="A0A1V3TNW2"/>
<evidence type="ECO:0000313" key="1">
    <source>
        <dbReference type="EMBL" id="AQZ98976.1"/>
    </source>
</evidence>
<dbReference type="KEGG" id="cke:B5M06_12685"/>
<dbReference type="Proteomes" id="UP000242792">
    <property type="component" value="Chromosome"/>
</dbReference>
<accession>A0A1V0BGA2</accession>